<feature type="domain" description="NmrA-like" evidence="3">
    <location>
        <begin position="4"/>
        <end position="152"/>
    </location>
</feature>
<dbReference type="InterPro" id="IPR051609">
    <property type="entry name" value="NmrA/Isoflavone_reductase-like"/>
</dbReference>
<dbReference type="STRING" id="77044.A0A1W2TKP8"/>
<reference evidence="4" key="1">
    <citation type="submission" date="2016-03" db="EMBL/GenBank/DDBJ databases">
        <title>Draft genome sequence of Rosellinia necatrix.</title>
        <authorList>
            <person name="Kanematsu S."/>
        </authorList>
    </citation>
    <scope>NUCLEOTIDE SEQUENCE [LARGE SCALE GENOMIC DNA]</scope>
    <source>
        <strain evidence="4">W97</strain>
    </source>
</reference>
<keyword evidence="5" id="KW-1185">Reference proteome</keyword>
<dbReference type="PANTHER" id="PTHR47706:SF9">
    <property type="entry name" value="NMRA-LIKE DOMAIN-CONTAINING PROTEIN-RELATED"/>
    <property type="match status" value="1"/>
</dbReference>
<organism evidence="4">
    <name type="scientific">Rosellinia necatrix</name>
    <name type="common">White root-rot fungus</name>
    <dbReference type="NCBI Taxonomy" id="77044"/>
    <lineage>
        <taxon>Eukaryota</taxon>
        <taxon>Fungi</taxon>
        <taxon>Dikarya</taxon>
        <taxon>Ascomycota</taxon>
        <taxon>Pezizomycotina</taxon>
        <taxon>Sordariomycetes</taxon>
        <taxon>Xylariomycetidae</taxon>
        <taxon>Xylariales</taxon>
        <taxon>Xylariaceae</taxon>
        <taxon>Rosellinia</taxon>
    </lineage>
</organism>
<proteinExistence type="predicted"/>
<accession>A0A1W2TKP8</accession>
<dbReference type="EMBL" id="DF977461">
    <property type="protein sequence ID" value="GAP88818.2"/>
    <property type="molecule type" value="Genomic_DNA"/>
</dbReference>
<dbReference type="Gene3D" id="3.40.50.720">
    <property type="entry name" value="NAD(P)-binding Rossmann-like Domain"/>
    <property type="match status" value="1"/>
</dbReference>
<dbReference type="OrthoDB" id="9984533at2759"/>
<dbReference type="Pfam" id="PF05368">
    <property type="entry name" value="NmrA"/>
    <property type="match status" value="1"/>
</dbReference>
<gene>
    <name evidence="4" type="ORF">SAMD00023353_1600190</name>
</gene>
<dbReference type="AlphaFoldDB" id="A0A1W2TKP8"/>
<evidence type="ECO:0000256" key="1">
    <source>
        <dbReference type="ARBA" id="ARBA00022857"/>
    </source>
</evidence>
<evidence type="ECO:0000313" key="4">
    <source>
        <dbReference type="EMBL" id="GAP88818.2"/>
    </source>
</evidence>
<keyword evidence="2" id="KW-0560">Oxidoreductase</keyword>
<dbReference type="InterPro" id="IPR008030">
    <property type="entry name" value="NmrA-like"/>
</dbReference>
<protein>
    <recommendedName>
        <fullName evidence="3">NmrA-like domain-containing protein</fullName>
    </recommendedName>
</protein>
<sequence length="359" mass="37634">MTIKNVALFGANGNLGTVLLEALARTPEFHVTVIKRASSPYTLPPSLLSSSPPPTSTAAAAAVSVRTVDDALSTPSLEAALAGQDAVVVSIPLRDAAQHLRIADAAAAAGVRRLVPADYGSCDSASPRAQELVPLFARKTAVRERLQELSAATAAAAGEEGKGEGGEEGIGKGRDFSWTSIVCGHFFDWGLRRGFLHFDIAARRADVLDHGRYRSSTATLGRVAEAVVAVLRRAAAAAATEGEAGEGEEKEQVADETRNRVLFVQSFCVSQLDVLAALERATGGAAWDVSRLESEAFIANRKAKADAGDAAAVEDLVFALGAIDGDWEGRDGFAMDLLGLENEDLDEVVGRVVAEQLRA</sequence>
<dbReference type="InterPro" id="IPR036291">
    <property type="entry name" value="NAD(P)-bd_dom_sf"/>
</dbReference>
<dbReference type="PANTHER" id="PTHR47706">
    <property type="entry name" value="NMRA-LIKE FAMILY PROTEIN"/>
    <property type="match status" value="1"/>
</dbReference>
<evidence type="ECO:0000313" key="5">
    <source>
        <dbReference type="Proteomes" id="UP000054516"/>
    </source>
</evidence>
<keyword evidence="1" id="KW-0521">NADP</keyword>
<evidence type="ECO:0000259" key="3">
    <source>
        <dbReference type="Pfam" id="PF05368"/>
    </source>
</evidence>
<dbReference type="Proteomes" id="UP000054516">
    <property type="component" value="Unassembled WGS sequence"/>
</dbReference>
<dbReference type="SUPFAM" id="SSF51735">
    <property type="entry name" value="NAD(P)-binding Rossmann-fold domains"/>
    <property type="match status" value="1"/>
</dbReference>
<dbReference type="GO" id="GO:0016491">
    <property type="term" value="F:oxidoreductase activity"/>
    <property type="evidence" value="ECO:0007669"/>
    <property type="project" value="UniProtKB-KW"/>
</dbReference>
<dbReference type="OMA" id="ADYGSCD"/>
<evidence type="ECO:0000256" key="2">
    <source>
        <dbReference type="ARBA" id="ARBA00023002"/>
    </source>
</evidence>
<name>A0A1W2TKP8_ROSNE</name>